<evidence type="ECO:0000259" key="1">
    <source>
        <dbReference type="Pfam" id="PF13538"/>
    </source>
</evidence>
<dbReference type="EMBL" id="CP053661">
    <property type="protein sequence ID" value="QKD84636.1"/>
    <property type="molecule type" value="Genomic_DNA"/>
</dbReference>
<dbReference type="RefSeq" id="WP_172358653.1">
    <property type="nucleotide sequence ID" value="NZ_CP053661.1"/>
</dbReference>
<dbReference type="Proteomes" id="UP000505210">
    <property type="component" value="Chromosome"/>
</dbReference>
<reference evidence="2 3" key="1">
    <citation type="submission" date="2020-05" db="EMBL/GenBank/DDBJ databases">
        <title>Complete genome sequence of of a novel Thermoleptolyngbya strain isolated from hot springs of Ganzi, Sichuan China.</title>
        <authorList>
            <person name="Tang J."/>
            <person name="Daroch M."/>
            <person name="Li L."/>
            <person name="Waleron K."/>
            <person name="Waleron M."/>
            <person name="Waleron M."/>
        </authorList>
    </citation>
    <scope>NUCLEOTIDE SEQUENCE [LARGE SCALE GENOMIC DNA]</scope>
    <source>
        <strain evidence="2 3">PKUAC-SCTA183</strain>
    </source>
</reference>
<dbReference type="InterPro" id="IPR027785">
    <property type="entry name" value="UvrD-like_helicase_C"/>
</dbReference>
<dbReference type="Pfam" id="PF13538">
    <property type="entry name" value="UvrD_C_2"/>
    <property type="match status" value="1"/>
</dbReference>
<dbReference type="Pfam" id="PF13604">
    <property type="entry name" value="AAA_30"/>
    <property type="match status" value="1"/>
</dbReference>
<evidence type="ECO:0000313" key="3">
    <source>
        <dbReference type="Proteomes" id="UP000505210"/>
    </source>
</evidence>
<dbReference type="Gene3D" id="3.40.50.300">
    <property type="entry name" value="P-loop containing nucleotide triphosphate hydrolases"/>
    <property type="match status" value="3"/>
</dbReference>
<proteinExistence type="predicted"/>
<name>A0A6M8BJE1_9CYAN</name>
<dbReference type="KEGG" id="theu:HPC62_22785"/>
<dbReference type="AlphaFoldDB" id="A0A6M8BJE1"/>
<dbReference type="SUPFAM" id="SSF52540">
    <property type="entry name" value="P-loop containing nucleoside triphosphate hydrolases"/>
    <property type="match status" value="1"/>
</dbReference>
<sequence length="440" mass="50193">MTPAPSSKDKDIANPLPGIRLNRQQRKALRELEKFTRSSEKLYLLTGYAGTGKTTLLQALICRLRDKGDCRRIVLTAFSNKATKVLERMADEWRLEIDCMTCCKLLGLRPEIDSVSGTQVFKPDRDSENHFDRYHLVVVDEASMINAEMWGLLTNAVNSLLSQTQILFVGDIAQLPPIGEPESLVFSQIHHRSDLTEVVRYGGAIALLAESIRNNLTRPDLPNFETDANGDRTEGVIVTRRMDWERLLIRAFQSESYQADPDYVRALAYTNQRVRELNHKIRRAIHGDKTPRFVEGDRLVANTPYIVGDAVILQTSSECEVLSVETTTEGDWHIWRLHVLTDDGKNRSLSVLHELSQGQYAHLLDAYAKDKRWSEFWQLKSAFADVHYAYCLTIHKSQGSTFQNVFVDVPNALINRNIRECNQLLYVAVTRAAQRLFLFQ</sequence>
<evidence type="ECO:0000313" key="2">
    <source>
        <dbReference type="EMBL" id="QKD84636.1"/>
    </source>
</evidence>
<keyword evidence="3" id="KW-1185">Reference proteome</keyword>
<dbReference type="PANTHER" id="PTHR43788">
    <property type="entry name" value="DNA2/NAM7 HELICASE FAMILY MEMBER"/>
    <property type="match status" value="1"/>
</dbReference>
<accession>A0A6M8BJE1</accession>
<protein>
    <submittedName>
        <fullName evidence="2">AAA family ATPase</fullName>
    </submittedName>
</protein>
<feature type="domain" description="UvrD-like helicase C-terminal" evidence="1">
    <location>
        <begin position="388"/>
        <end position="438"/>
    </location>
</feature>
<gene>
    <name evidence="2" type="ORF">HPC62_22785</name>
</gene>
<dbReference type="InterPro" id="IPR050534">
    <property type="entry name" value="Coronavir_polyprotein_1ab"/>
</dbReference>
<dbReference type="CDD" id="cd18809">
    <property type="entry name" value="SF1_C_RecD"/>
    <property type="match status" value="1"/>
</dbReference>
<dbReference type="InterPro" id="IPR027417">
    <property type="entry name" value="P-loop_NTPase"/>
</dbReference>
<organism evidence="2 3">
    <name type="scientific">Thermoleptolyngbya sichuanensis A183</name>
    <dbReference type="NCBI Taxonomy" id="2737172"/>
    <lineage>
        <taxon>Bacteria</taxon>
        <taxon>Bacillati</taxon>
        <taxon>Cyanobacteriota</taxon>
        <taxon>Cyanophyceae</taxon>
        <taxon>Oculatellales</taxon>
        <taxon>Oculatellaceae</taxon>
        <taxon>Thermoleptolyngbya</taxon>
        <taxon>Thermoleptolyngbya sichuanensis</taxon>
    </lineage>
</organism>